<reference evidence="2 3" key="1">
    <citation type="journal article" date="2018" name="PLoS ONE">
        <title>The draft genome of Kipferlia bialata reveals reductive genome evolution in fornicate parasites.</title>
        <authorList>
            <person name="Tanifuji G."/>
            <person name="Takabayashi S."/>
            <person name="Kume K."/>
            <person name="Takagi M."/>
            <person name="Nakayama T."/>
            <person name="Kamikawa R."/>
            <person name="Inagaki Y."/>
            <person name="Hashimoto T."/>
        </authorList>
    </citation>
    <scope>NUCLEOTIDE SEQUENCE [LARGE SCALE GENOMIC DNA]</scope>
    <source>
        <strain evidence="2">NY0173</strain>
    </source>
</reference>
<feature type="non-terminal residue" evidence="2">
    <location>
        <position position="1"/>
    </location>
</feature>
<dbReference type="Gene3D" id="3.60.21.10">
    <property type="match status" value="1"/>
</dbReference>
<protein>
    <recommendedName>
        <fullName evidence="4">Calcineurin-like phosphoesterase domain-containing protein</fullName>
    </recommendedName>
</protein>
<keyword evidence="3" id="KW-1185">Reference proteome</keyword>
<dbReference type="InterPro" id="IPR029052">
    <property type="entry name" value="Metallo-depent_PP-like"/>
</dbReference>
<dbReference type="AlphaFoldDB" id="A0A9K3D754"/>
<accession>A0A9K3D754</accession>
<organism evidence="2 3">
    <name type="scientific">Kipferlia bialata</name>
    <dbReference type="NCBI Taxonomy" id="797122"/>
    <lineage>
        <taxon>Eukaryota</taxon>
        <taxon>Metamonada</taxon>
        <taxon>Carpediemonas-like organisms</taxon>
        <taxon>Kipferlia</taxon>
    </lineage>
</organism>
<name>A0A9K3D754_9EUKA</name>
<evidence type="ECO:0000313" key="2">
    <source>
        <dbReference type="EMBL" id="GIQ89436.1"/>
    </source>
</evidence>
<dbReference type="SUPFAM" id="SSF56300">
    <property type="entry name" value="Metallo-dependent phosphatases"/>
    <property type="match status" value="1"/>
</dbReference>
<feature type="chain" id="PRO_5039895060" description="Calcineurin-like phosphoesterase domain-containing protein" evidence="1">
    <location>
        <begin position="21"/>
        <end position="109"/>
    </location>
</feature>
<evidence type="ECO:0000313" key="3">
    <source>
        <dbReference type="Proteomes" id="UP000265618"/>
    </source>
</evidence>
<dbReference type="Proteomes" id="UP000265618">
    <property type="component" value="Unassembled WGS sequence"/>
</dbReference>
<evidence type="ECO:0008006" key="4">
    <source>
        <dbReference type="Google" id="ProtNLM"/>
    </source>
</evidence>
<evidence type="ECO:0000256" key="1">
    <source>
        <dbReference type="SAM" id="SignalP"/>
    </source>
</evidence>
<dbReference type="EMBL" id="BDIP01005041">
    <property type="protein sequence ID" value="GIQ89436.1"/>
    <property type="molecule type" value="Genomic_DNA"/>
</dbReference>
<keyword evidence="1" id="KW-0732">Signal</keyword>
<sequence>MLRWPAVCIYLLLLVQVTSAVETLYFEQERFTILQLTDTHLGSIFDPYFSSRSTYDQIEWLADEYNAGLIVVSGDIVVSGSSPRAVKQIHNSLCKYVTQDLGLPYMVTF</sequence>
<comment type="caution">
    <text evidence="2">The sequence shown here is derived from an EMBL/GenBank/DDBJ whole genome shotgun (WGS) entry which is preliminary data.</text>
</comment>
<feature type="signal peptide" evidence="1">
    <location>
        <begin position="1"/>
        <end position="20"/>
    </location>
</feature>
<gene>
    <name evidence="2" type="ORF">KIPB_011903</name>
</gene>
<proteinExistence type="predicted"/>